<feature type="region of interest" description="Disordered" evidence="1">
    <location>
        <begin position="211"/>
        <end position="230"/>
    </location>
</feature>
<evidence type="ECO:0000313" key="3">
    <source>
        <dbReference type="Proteomes" id="UP001159363"/>
    </source>
</evidence>
<gene>
    <name evidence="2" type="ORF">PR048_014570</name>
</gene>
<sequence>MSNPSWAWKFAEKTDRNTVKCVVRARGDELSYTYSYVFCVRGAGMLVTAHLACAACSVTASPDQAERPCSLQRVRNCGSCARAELDKWRSLEAFSFTYDGGVGKGSGRLLATGSLEPKRLKRRKYGSAPECKVGGNGRLPRKPAVLRHRPARCTHAKLQERPLRESNRSSRWATAAPSSHLLPPEDHAKNTSEAQSAGFCGMTYSSRDEAGRVWPDARSPGARQISISGDRPSTQLNGCGNHATLLPTCKGTCVFPGVHMIATLFQFASFSSCCFFCKYSSSLFTFTCGAAVAERSACSPPTMAIRAQFPAGSLRILARGNRAERCRWSAGFLGNLPFPSALSLRHCPIVTTVTLRISSLHFTARSVHIISSTEHFKIPTTRCALSGDGVLDTRGSIALTPPAALGLKRGTKFQVDPTLELRVTECSKYLCTKRKHISEEAHLLPAEETNTYRRRKNILGIRTFGAARELEKILRPSILYIYCRSLAANSLWRRPSSRQEARRIRRREKQFDRKGFTLAEIPICLELVGKPPIECSRVPESITRPAAECVGGGGGHACTNALVAAGEVAALDVELSSSVDGVLYCCRAGRSHIPPVCRREKRERERGGGCRQAIHVANQSKATSLIFILDGAGGCRGPAGSSGFATRSRQSAQRLLIGGSHYVFSIAKEEGCSRRKYSWRQGSHAGVCGPRAQFRRPDTQSSIPPSPPPTAGPYPQLLDQRARQPRFMHRETRAEGDCWIREGLPVISAERRGWKNIYGRIGDCGMGENAEMKTIGDRRERVDGSEGKELMCG</sequence>
<organism evidence="2 3">
    <name type="scientific">Dryococelus australis</name>
    <dbReference type="NCBI Taxonomy" id="614101"/>
    <lineage>
        <taxon>Eukaryota</taxon>
        <taxon>Metazoa</taxon>
        <taxon>Ecdysozoa</taxon>
        <taxon>Arthropoda</taxon>
        <taxon>Hexapoda</taxon>
        <taxon>Insecta</taxon>
        <taxon>Pterygota</taxon>
        <taxon>Neoptera</taxon>
        <taxon>Polyneoptera</taxon>
        <taxon>Phasmatodea</taxon>
        <taxon>Verophasmatodea</taxon>
        <taxon>Anareolatae</taxon>
        <taxon>Phasmatidae</taxon>
        <taxon>Eurycanthinae</taxon>
        <taxon>Dryococelus</taxon>
    </lineage>
</organism>
<keyword evidence="3" id="KW-1185">Reference proteome</keyword>
<dbReference type="Proteomes" id="UP001159363">
    <property type="component" value="Chromosome 4"/>
</dbReference>
<evidence type="ECO:0000313" key="2">
    <source>
        <dbReference type="EMBL" id="KAJ8882757.1"/>
    </source>
</evidence>
<accession>A0ABQ9HEU0</accession>
<name>A0ABQ9HEU0_9NEOP</name>
<evidence type="ECO:0000256" key="1">
    <source>
        <dbReference type="SAM" id="MobiDB-lite"/>
    </source>
</evidence>
<feature type="compositionally biased region" description="Basic and acidic residues" evidence="1">
    <location>
        <begin position="158"/>
        <end position="168"/>
    </location>
</feature>
<dbReference type="EMBL" id="JARBHB010000005">
    <property type="protein sequence ID" value="KAJ8882757.1"/>
    <property type="molecule type" value="Genomic_DNA"/>
</dbReference>
<comment type="caution">
    <text evidence="2">The sequence shown here is derived from an EMBL/GenBank/DDBJ whole genome shotgun (WGS) entry which is preliminary data.</text>
</comment>
<proteinExistence type="predicted"/>
<reference evidence="2 3" key="1">
    <citation type="submission" date="2023-02" db="EMBL/GenBank/DDBJ databases">
        <title>LHISI_Scaffold_Assembly.</title>
        <authorList>
            <person name="Stuart O.P."/>
            <person name="Cleave R."/>
            <person name="Magrath M.J.L."/>
            <person name="Mikheyev A.S."/>
        </authorList>
    </citation>
    <scope>NUCLEOTIDE SEQUENCE [LARGE SCALE GENOMIC DNA]</scope>
    <source>
        <strain evidence="2">Daus_M_001</strain>
        <tissue evidence="2">Leg muscle</tissue>
    </source>
</reference>
<feature type="region of interest" description="Disordered" evidence="1">
    <location>
        <begin position="683"/>
        <end position="716"/>
    </location>
</feature>
<feature type="region of interest" description="Disordered" evidence="1">
    <location>
        <begin position="158"/>
        <end position="191"/>
    </location>
</feature>
<protein>
    <submittedName>
        <fullName evidence="2">Uncharacterized protein</fullName>
    </submittedName>
</protein>